<dbReference type="InterPro" id="IPR019734">
    <property type="entry name" value="TPR_rpt"/>
</dbReference>
<dbReference type="InterPro" id="IPR001623">
    <property type="entry name" value="DnaJ_domain"/>
</dbReference>
<feature type="region of interest" description="Disordered" evidence="1">
    <location>
        <begin position="369"/>
        <end position="411"/>
    </location>
</feature>
<reference evidence="3 4" key="1">
    <citation type="journal article" date="2015" name="Genome Biol. Evol.">
        <title>Phylogenomic analyses indicate that early fungi evolved digesting cell walls of algal ancestors of land plants.</title>
        <authorList>
            <person name="Chang Y."/>
            <person name="Wang S."/>
            <person name="Sekimoto S."/>
            <person name="Aerts A.L."/>
            <person name="Choi C."/>
            <person name="Clum A."/>
            <person name="LaButti K.M."/>
            <person name="Lindquist E.A."/>
            <person name="Yee Ngan C."/>
            <person name="Ohm R.A."/>
            <person name="Salamov A.A."/>
            <person name="Grigoriev I.V."/>
            <person name="Spatafora J.W."/>
            <person name="Berbee M.L."/>
        </authorList>
    </citation>
    <scope>NUCLEOTIDE SEQUENCE [LARGE SCALE GENOMIC DNA]</scope>
    <source>
        <strain evidence="3 4">NRRL 1564</strain>
    </source>
</reference>
<feature type="compositionally biased region" description="Polar residues" evidence="1">
    <location>
        <begin position="452"/>
        <end position="472"/>
    </location>
</feature>
<dbReference type="PANTHER" id="PTHR46014:SF1">
    <property type="entry name" value="TETRATRICOPEPTIDE REPEAT PROTEIN 1"/>
    <property type="match status" value="1"/>
</dbReference>
<feature type="region of interest" description="Disordered" evidence="1">
    <location>
        <begin position="446"/>
        <end position="472"/>
    </location>
</feature>
<dbReference type="EMBL" id="KZ303492">
    <property type="protein sequence ID" value="PIA17995.1"/>
    <property type="molecule type" value="Genomic_DNA"/>
</dbReference>
<feature type="region of interest" description="Disordered" evidence="1">
    <location>
        <begin position="96"/>
        <end position="184"/>
    </location>
</feature>
<dbReference type="PROSITE" id="PS50076">
    <property type="entry name" value="DNAJ_2"/>
    <property type="match status" value="1"/>
</dbReference>
<name>A0A2G5BG50_COERN</name>
<dbReference type="Proteomes" id="UP000242474">
    <property type="component" value="Unassembled WGS sequence"/>
</dbReference>
<evidence type="ECO:0000313" key="4">
    <source>
        <dbReference type="Proteomes" id="UP000242474"/>
    </source>
</evidence>
<dbReference type="STRING" id="763665.A0A2G5BG50"/>
<dbReference type="SUPFAM" id="SSF48452">
    <property type="entry name" value="TPR-like"/>
    <property type="match status" value="1"/>
</dbReference>
<feature type="domain" description="J" evidence="2">
    <location>
        <begin position="734"/>
        <end position="797"/>
    </location>
</feature>
<feature type="compositionally biased region" description="Basic and acidic residues" evidence="1">
    <location>
        <begin position="1"/>
        <end position="16"/>
    </location>
</feature>
<evidence type="ECO:0000259" key="2">
    <source>
        <dbReference type="PROSITE" id="PS50076"/>
    </source>
</evidence>
<dbReference type="InterPro" id="IPR036869">
    <property type="entry name" value="J_dom_sf"/>
</dbReference>
<keyword evidence="4" id="KW-1185">Reference proteome</keyword>
<dbReference type="SUPFAM" id="SSF46565">
    <property type="entry name" value="Chaperone J-domain"/>
    <property type="match status" value="1"/>
</dbReference>
<protein>
    <recommendedName>
        <fullName evidence="2">J domain-containing protein</fullName>
    </recommendedName>
</protein>
<evidence type="ECO:0000313" key="3">
    <source>
        <dbReference type="EMBL" id="PIA17995.1"/>
    </source>
</evidence>
<dbReference type="CDD" id="cd14270">
    <property type="entry name" value="UBA"/>
    <property type="match status" value="1"/>
</dbReference>
<sequence length="799" mass="87483">MRPSPEDKPLQQKDDPFGELVSFTSSTTSSKQAQAKLSLRERQQILEEQSKSSRANSPFNFQPISAGSVSDVFPNSASTVSEKDTWNFDALDSITNTKASVSKPQQQQRARQAEGASAMDFDPLAKVPEPKSNSDFLMDGFGGQQTPASVHPSISAKSKEPWSVNSDDEPIPMDANPPLAVSSTTKDQKSFVDADFEIAQIVEYGFTVEQAQAALEITGSPRAAIQLLREQQTMQRSNEETTSRMSRLRTPYRDNPNDSNSSSDDNSGEFYYEDPHKSRTRGKMSNRGAKYNGSIGQSSGKGALGIDADSLLASANELGTNIWNQANSWFAIGKKKFTEVQKSIGEQSRPGKGLDGGWPRSDYEAEYVGTSSRRYRDDSSSEEEAYVSTNRRGKAATKLSQSDQQATSGLQTSSGISAYNARFPPSAAYPIIETGDEFDAISKTPVLGPQKSRATPQGSTGISTRQQQSSTPAAVTAIPEQALNLSNAAKAVANEKFKLGQFGDAIAGYTQAISHVGQHSGQHPLLILLYNNRALAYARDGEASKAVVDCSHALELCLKYQANGTIDFGSSGCVNVPDQRAKSLQRRAEAYETSERYNEGLADWKDLRETTCDANARTQAVRGIQRCEKVLGINQPTKKPVKPVASENSSEDIADLFASISMSKIKSGGTNILNQHTENSPAVAEMRRKEQDQRVEDDKRLIILDQVEGDLGRWRDGKQQNLRALLSSVHTLLPEFPPIGMHEIIEAKKVKRVYMRTISRLHPDKLGKDIDLRTRMISSSAFSSLNEAWDSFKTQEGLN</sequence>
<proteinExistence type="predicted"/>
<feature type="region of interest" description="Disordered" evidence="1">
    <location>
        <begin position="229"/>
        <end position="302"/>
    </location>
</feature>
<feature type="compositionally biased region" description="Polar residues" evidence="1">
    <location>
        <begin position="398"/>
        <end position="411"/>
    </location>
</feature>
<accession>A0A2G5BG50</accession>
<dbReference type="AlphaFoldDB" id="A0A2G5BG50"/>
<dbReference type="Gene3D" id="1.10.287.110">
    <property type="entry name" value="DnaJ domain"/>
    <property type="match status" value="1"/>
</dbReference>
<organism evidence="3 4">
    <name type="scientific">Coemansia reversa (strain ATCC 12441 / NRRL 1564)</name>
    <dbReference type="NCBI Taxonomy" id="763665"/>
    <lineage>
        <taxon>Eukaryota</taxon>
        <taxon>Fungi</taxon>
        <taxon>Fungi incertae sedis</taxon>
        <taxon>Zoopagomycota</taxon>
        <taxon>Kickxellomycotina</taxon>
        <taxon>Kickxellomycetes</taxon>
        <taxon>Kickxellales</taxon>
        <taxon>Kickxellaceae</taxon>
        <taxon>Coemansia</taxon>
    </lineage>
</organism>
<evidence type="ECO:0000256" key="1">
    <source>
        <dbReference type="SAM" id="MobiDB-lite"/>
    </source>
</evidence>
<gene>
    <name evidence="3" type="ORF">COEREDRAFT_96515</name>
</gene>
<dbReference type="Gene3D" id="1.25.40.10">
    <property type="entry name" value="Tetratricopeptide repeat domain"/>
    <property type="match status" value="1"/>
</dbReference>
<feature type="region of interest" description="Disordered" evidence="1">
    <location>
        <begin position="1"/>
        <end position="70"/>
    </location>
</feature>
<feature type="compositionally biased region" description="Basic and acidic residues" evidence="1">
    <location>
        <begin position="38"/>
        <end position="51"/>
    </location>
</feature>
<feature type="compositionally biased region" description="Polar residues" evidence="1">
    <location>
        <begin position="52"/>
        <end position="70"/>
    </location>
</feature>
<dbReference type="InterPro" id="IPR052769">
    <property type="entry name" value="TPR_domain_protein"/>
</dbReference>
<dbReference type="SMART" id="SM00028">
    <property type="entry name" value="TPR"/>
    <property type="match status" value="2"/>
</dbReference>
<dbReference type="PANTHER" id="PTHR46014">
    <property type="entry name" value="TETRATRICOPEPTIDE REPEAT PROTEIN 1"/>
    <property type="match status" value="1"/>
</dbReference>
<feature type="region of interest" description="Disordered" evidence="1">
    <location>
        <begin position="342"/>
        <end position="361"/>
    </location>
</feature>
<dbReference type="OrthoDB" id="1717591at2759"/>
<dbReference type="InterPro" id="IPR011990">
    <property type="entry name" value="TPR-like_helical_dom_sf"/>
</dbReference>